<comment type="similarity">
    <text evidence="1">Belongs to the LysR transcriptional regulatory family.</text>
</comment>
<dbReference type="SUPFAM" id="SSF53850">
    <property type="entry name" value="Periplasmic binding protein-like II"/>
    <property type="match status" value="1"/>
</dbReference>
<sequence length="308" mass="33979">MKTDKIGEPISRKIGRNISLGGLRCFEAAARLESFTQAAHSLSLTHGAISRAVRALENELGLALFERRHRRVYLTAAGRKLWQASQQAFDILEQSVQELYLQAQNAPIVLSCEPTLLMRWLIPRMPEFLRTHPAIHVQLVAGGGAVAFQDGITLAIRRNDFDWGASVHSIPLFSEKIGPVCKPEMLAQFVEGSQTEPRLRRDAALLQTATRPDAWADWAQAQGVSIEGMPQQRFEHFYFSLQAAVAGLGVAIGPWQQVRDDIGAGLLAAPFGFRHDGSGYSLLTPQPVTPGSAAETLLHWLQRQAMEL</sequence>
<dbReference type="GO" id="GO:0043565">
    <property type="term" value="F:sequence-specific DNA binding"/>
    <property type="evidence" value="ECO:0007669"/>
    <property type="project" value="TreeGrafter"/>
</dbReference>
<dbReference type="PANTHER" id="PTHR30537:SF74">
    <property type="entry name" value="HTH-TYPE TRANSCRIPTIONAL REGULATOR TRPI"/>
    <property type="match status" value="1"/>
</dbReference>
<evidence type="ECO:0000256" key="5">
    <source>
        <dbReference type="ARBA" id="ARBA00023163"/>
    </source>
</evidence>
<dbReference type="Pfam" id="PF03466">
    <property type="entry name" value="LysR_substrate"/>
    <property type="match status" value="1"/>
</dbReference>
<feature type="domain" description="HTH lysR-type" evidence="6">
    <location>
        <begin position="18"/>
        <end position="75"/>
    </location>
</feature>
<dbReference type="GO" id="GO:0006351">
    <property type="term" value="P:DNA-templated transcription"/>
    <property type="evidence" value="ECO:0007669"/>
    <property type="project" value="TreeGrafter"/>
</dbReference>
<dbReference type="Gene3D" id="3.40.190.10">
    <property type="entry name" value="Periplasmic binding protein-like II"/>
    <property type="match status" value="2"/>
</dbReference>
<protein>
    <submittedName>
        <fullName evidence="8">Gcv operon activator</fullName>
    </submittedName>
    <submittedName>
        <fullName evidence="7">LysR family transcriptional regulator</fullName>
    </submittedName>
</protein>
<evidence type="ECO:0000256" key="4">
    <source>
        <dbReference type="ARBA" id="ARBA00023125"/>
    </source>
</evidence>
<dbReference type="PANTHER" id="PTHR30537">
    <property type="entry name" value="HTH-TYPE TRANSCRIPTIONAL REGULATOR"/>
    <property type="match status" value="1"/>
</dbReference>
<reference evidence="7 10" key="2">
    <citation type="submission" date="2020-11" db="EMBL/GenBank/DDBJ databases">
        <title>Enhanced detection system for hospital associated transmission using whole genome sequencing surveillance.</title>
        <authorList>
            <person name="Harrison L.H."/>
            <person name="Van Tyne D."/>
            <person name="Marsh J.W."/>
            <person name="Griffith M.P."/>
            <person name="Snyder D.J."/>
            <person name="Cooper V.S."/>
            <person name="Mustapha M."/>
        </authorList>
    </citation>
    <scope>NUCLEOTIDE SEQUENCE [LARGE SCALE GENOMIC DNA]</scope>
    <source>
        <strain evidence="7 10">SER00230</strain>
    </source>
</reference>
<proteinExistence type="inferred from homology"/>
<keyword evidence="4" id="KW-0238">DNA-binding</keyword>
<evidence type="ECO:0000313" key="7">
    <source>
        <dbReference type="EMBL" id="MBH1928686.1"/>
    </source>
</evidence>
<name>A0A448SVK3_SERRU</name>
<dbReference type="GO" id="GO:0003700">
    <property type="term" value="F:DNA-binding transcription factor activity"/>
    <property type="evidence" value="ECO:0007669"/>
    <property type="project" value="InterPro"/>
</dbReference>
<dbReference type="InterPro" id="IPR036390">
    <property type="entry name" value="WH_DNA-bd_sf"/>
</dbReference>
<evidence type="ECO:0000256" key="1">
    <source>
        <dbReference type="ARBA" id="ARBA00009437"/>
    </source>
</evidence>
<dbReference type="RefSeq" id="WP_126533159.1">
    <property type="nucleotide sequence ID" value="NZ_JADULK010000001.1"/>
</dbReference>
<keyword evidence="5" id="KW-0804">Transcription</keyword>
<dbReference type="InterPro" id="IPR005119">
    <property type="entry name" value="LysR_subst-bd"/>
</dbReference>
<reference evidence="8 9" key="1">
    <citation type="submission" date="2018-12" db="EMBL/GenBank/DDBJ databases">
        <authorList>
            <consortium name="Pathogen Informatics"/>
        </authorList>
    </citation>
    <scope>NUCLEOTIDE SEQUENCE [LARGE SCALE GENOMIC DNA]</scope>
    <source>
        <strain evidence="8 9">NCTC10036</strain>
    </source>
</reference>
<dbReference type="Pfam" id="PF00126">
    <property type="entry name" value="HTH_1"/>
    <property type="match status" value="1"/>
</dbReference>
<evidence type="ECO:0000313" key="9">
    <source>
        <dbReference type="Proteomes" id="UP000281904"/>
    </source>
</evidence>
<dbReference type="InterPro" id="IPR036388">
    <property type="entry name" value="WH-like_DNA-bd_sf"/>
</dbReference>
<keyword evidence="2" id="KW-0678">Repressor</keyword>
<dbReference type="EMBL" id="LR134493">
    <property type="protein sequence ID" value="VEI71845.1"/>
    <property type="molecule type" value="Genomic_DNA"/>
</dbReference>
<dbReference type="SUPFAM" id="SSF46785">
    <property type="entry name" value="Winged helix' DNA-binding domain"/>
    <property type="match status" value="1"/>
</dbReference>
<dbReference type="EMBL" id="JADULK010000001">
    <property type="protein sequence ID" value="MBH1928686.1"/>
    <property type="molecule type" value="Genomic_DNA"/>
</dbReference>
<dbReference type="PRINTS" id="PR00039">
    <property type="entry name" value="HTHLYSR"/>
</dbReference>
<evidence type="ECO:0000259" key="6">
    <source>
        <dbReference type="PROSITE" id="PS50931"/>
    </source>
</evidence>
<keyword evidence="10" id="KW-1185">Reference proteome</keyword>
<accession>A0A448SVK3</accession>
<keyword evidence="3" id="KW-0805">Transcription regulation</keyword>
<dbReference type="PROSITE" id="PS50931">
    <property type="entry name" value="HTH_LYSR"/>
    <property type="match status" value="1"/>
</dbReference>
<dbReference type="FunFam" id="1.10.10.10:FF:000001">
    <property type="entry name" value="LysR family transcriptional regulator"/>
    <property type="match status" value="1"/>
</dbReference>
<organism evidence="8 9">
    <name type="scientific">Serratia rubidaea</name>
    <name type="common">Serratia marinorubra</name>
    <dbReference type="NCBI Taxonomy" id="61652"/>
    <lineage>
        <taxon>Bacteria</taxon>
        <taxon>Pseudomonadati</taxon>
        <taxon>Pseudomonadota</taxon>
        <taxon>Gammaproteobacteria</taxon>
        <taxon>Enterobacterales</taxon>
        <taxon>Yersiniaceae</taxon>
        <taxon>Serratia</taxon>
    </lineage>
</organism>
<dbReference type="Proteomes" id="UP000624159">
    <property type="component" value="Unassembled WGS sequence"/>
</dbReference>
<dbReference type="Proteomes" id="UP000281904">
    <property type="component" value="Chromosome"/>
</dbReference>
<dbReference type="AlphaFoldDB" id="A0A448SVK3"/>
<gene>
    <name evidence="8" type="primary">gcvA_8</name>
    <name evidence="7" type="ORF">I5U13_03255</name>
    <name evidence="8" type="ORF">NCTC10036_04493</name>
</gene>
<evidence type="ECO:0000256" key="3">
    <source>
        <dbReference type="ARBA" id="ARBA00023015"/>
    </source>
</evidence>
<dbReference type="InterPro" id="IPR058163">
    <property type="entry name" value="LysR-type_TF_proteobact-type"/>
</dbReference>
<evidence type="ECO:0000256" key="2">
    <source>
        <dbReference type="ARBA" id="ARBA00022491"/>
    </source>
</evidence>
<evidence type="ECO:0000313" key="10">
    <source>
        <dbReference type="Proteomes" id="UP000624159"/>
    </source>
</evidence>
<dbReference type="InterPro" id="IPR000847">
    <property type="entry name" value="LysR_HTH_N"/>
</dbReference>
<evidence type="ECO:0000313" key="8">
    <source>
        <dbReference type="EMBL" id="VEI71845.1"/>
    </source>
</evidence>
<dbReference type="Gene3D" id="1.10.10.10">
    <property type="entry name" value="Winged helix-like DNA-binding domain superfamily/Winged helix DNA-binding domain"/>
    <property type="match status" value="1"/>
</dbReference>